<proteinExistence type="predicted"/>
<organism evidence="1 2">
    <name type="scientific">Klebsiella phage N1M2</name>
    <dbReference type="NCBI Taxonomy" id="2664939"/>
    <lineage>
        <taxon>Viruses</taxon>
        <taxon>Duplodnaviria</taxon>
        <taxon>Heunggongvirae</taxon>
        <taxon>Uroviricota</taxon>
        <taxon>Caudoviricetes</taxon>
        <taxon>Chimalliviridae</taxon>
        <taxon>Nimduovirus</taxon>
        <taxon>Nimduovirus N1M2</taxon>
    </lineage>
</organism>
<name>A0A6B7ZEP2_9CAUD</name>
<accession>A0A6B7ZEP2</accession>
<dbReference type="Proteomes" id="UP000464669">
    <property type="component" value="Segment"/>
</dbReference>
<keyword evidence="2" id="KW-1185">Reference proteome</keyword>
<reference evidence="1 2" key="1">
    <citation type="submission" date="2019-11" db="EMBL/GenBank/DDBJ databases">
        <authorList>
            <person name="Lewis R."/>
            <person name="Clooney A.G."/>
            <person name="Stockdale S.R."/>
            <person name="Buttimer C."/>
            <person name="Draper L.A."/>
            <person name="Ross R.P."/>
            <person name="Hill C."/>
        </authorList>
    </citation>
    <scope>NUCLEOTIDE SEQUENCE [LARGE SCALE GENOMIC DNA]</scope>
</reference>
<evidence type="ECO:0000313" key="1">
    <source>
        <dbReference type="EMBL" id="QGH71950.1"/>
    </source>
</evidence>
<sequence length="170" mass="19095">MTVDVISISREDIRNYVVDLYEIANGCRATVDTSSLEPERICDGTTMMQNSQTKSGVLINKINIADLFPNTIDITQYKAPHGVLSVMQGDDADSFNNKHGKLLVSPEMDVLKSQTPFAVEDIKDFILFCRVYGFWELDIGSVTLIRYNGKLRIQVNQGNKLFHGFIEVTV</sequence>
<dbReference type="EMBL" id="MN642089">
    <property type="protein sequence ID" value="QGH71950.1"/>
    <property type="molecule type" value="Genomic_DNA"/>
</dbReference>
<protein>
    <submittedName>
        <fullName evidence="1">Uncharacterized protein</fullName>
    </submittedName>
</protein>
<gene>
    <name evidence="1" type="ORF">N1M2_87</name>
</gene>
<evidence type="ECO:0000313" key="2">
    <source>
        <dbReference type="Proteomes" id="UP000464669"/>
    </source>
</evidence>